<feature type="transmembrane region" description="Helical" evidence="6">
    <location>
        <begin position="25"/>
        <end position="45"/>
    </location>
</feature>
<dbReference type="Pfam" id="PF02653">
    <property type="entry name" value="BPD_transp_2"/>
    <property type="match status" value="1"/>
</dbReference>
<feature type="transmembrane region" description="Helical" evidence="6">
    <location>
        <begin position="133"/>
        <end position="150"/>
    </location>
</feature>
<feature type="transmembrane region" description="Helical" evidence="6">
    <location>
        <begin position="180"/>
        <end position="200"/>
    </location>
</feature>
<keyword evidence="5 6" id="KW-0472">Membrane</keyword>
<keyword evidence="4 6" id="KW-1133">Transmembrane helix</keyword>
<feature type="transmembrane region" description="Helical" evidence="6">
    <location>
        <begin position="107"/>
        <end position="126"/>
    </location>
</feature>
<evidence type="ECO:0000256" key="5">
    <source>
        <dbReference type="ARBA" id="ARBA00023136"/>
    </source>
</evidence>
<gene>
    <name evidence="7" type="ORF">ABDJ40_08045</name>
</gene>
<feature type="transmembrane region" description="Helical" evidence="6">
    <location>
        <begin position="299"/>
        <end position="318"/>
    </location>
</feature>
<evidence type="ECO:0000256" key="6">
    <source>
        <dbReference type="SAM" id="Phobius"/>
    </source>
</evidence>
<accession>A0ABV0GCF1</accession>
<dbReference type="Proteomes" id="UP001462640">
    <property type="component" value="Unassembled WGS sequence"/>
</dbReference>
<feature type="transmembrane region" description="Helical" evidence="6">
    <location>
        <begin position="57"/>
        <end position="87"/>
    </location>
</feature>
<feature type="transmembrane region" description="Helical" evidence="6">
    <location>
        <begin position="267"/>
        <end position="292"/>
    </location>
</feature>
<organism evidence="7 8">
    <name type="scientific">Roseateles flavus</name>
    <dbReference type="NCBI Taxonomy" id="3149041"/>
    <lineage>
        <taxon>Bacteria</taxon>
        <taxon>Pseudomonadati</taxon>
        <taxon>Pseudomonadota</taxon>
        <taxon>Betaproteobacteria</taxon>
        <taxon>Burkholderiales</taxon>
        <taxon>Sphaerotilaceae</taxon>
        <taxon>Roseateles</taxon>
    </lineage>
</organism>
<sequence length="342" mass="35468">MSVSTTSTAASSSTPLRLDHPGLGLWGQVLLLLALAGLPWLLQLMGQEFYTGVATRVLIFAIAASSLNLILGFGGLVSFGHAAFMGLGGYTVGALMNGGGLGQQALVAWPLAMAVSACASGLVALVALRTRGVYFIMITLAFAQMFYYLAVSLKAYGGDDGLPLPQRSLLPGVDLKDDTSFYLCVLACFAGCMALLQRLLNSPFGLLLQGVRENEGRMRALGAPVFGLQCSAFILAGAQAGLAGALLANLNGLVSPQMLHWAQSGQLMVMVILGGAGALWGGPLGAAVFLLLEELLSAYTLHWQLALGLLLLTVVMVAPKGLAGLLAGLRIRRAQRGEGAHG</sequence>
<dbReference type="RefSeq" id="WP_347608593.1">
    <property type="nucleotide sequence ID" value="NZ_JBDPZC010000003.1"/>
</dbReference>
<dbReference type="PANTHER" id="PTHR30482">
    <property type="entry name" value="HIGH-AFFINITY BRANCHED-CHAIN AMINO ACID TRANSPORT SYSTEM PERMEASE"/>
    <property type="match status" value="1"/>
</dbReference>
<evidence type="ECO:0000256" key="1">
    <source>
        <dbReference type="ARBA" id="ARBA00004651"/>
    </source>
</evidence>
<keyword evidence="2" id="KW-1003">Cell membrane</keyword>
<keyword evidence="3 6" id="KW-0812">Transmembrane</keyword>
<dbReference type="EMBL" id="JBDPZC010000003">
    <property type="protein sequence ID" value="MEO3712718.1"/>
    <property type="molecule type" value="Genomic_DNA"/>
</dbReference>
<comment type="caution">
    <text evidence="7">The sequence shown here is derived from an EMBL/GenBank/DDBJ whole genome shotgun (WGS) entry which is preliminary data.</text>
</comment>
<evidence type="ECO:0000256" key="4">
    <source>
        <dbReference type="ARBA" id="ARBA00022989"/>
    </source>
</evidence>
<dbReference type="InterPro" id="IPR001851">
    <property type="entry name" value="ABC_transp_permease"/>
</dbReference>
<protein>
    <submittedName>
        <fullName evidence="7">Branched-chain amino acid ABC transporter permease</fullName>
    </submittedName>
</protein>
<dbReference type="CDD" id="cd06581">
    <property type="entry name" value="TM_PBP1_LivM_like"/>
    <property type="match status" value="1"/>
</dbReference>
<name>A0ABV0GCF1_9BURK</name>
<dbReference type="PANTHER" id="PTHR30482:SF17">
    <property type="entry name" value="ABC TRANSPORTER ATP-BINDING PROTEIN"/>
    <property type="match status" value="1"/>
</dbReference>
<comment type="subcellular location">
    <subcellularLocation>
        <location evidence="1">Cell membrane</location>
        <topology evidence="1">Multi-pass membrane protein</topology>
    </subcellularLocation>
</comment>
<keyword evidence="8" id="KW-1185">Reference proteome</keyword>
<evidence type="ECO:0000313" key="8">
    <source>
        <dbReference type="Proteomes" id="UP001462640"/>
    </source>
</evidence>
<dbReference type="InterPro" id="IPR043428">
    <property type="entry name" value="LivM-like"/>
</dbReference>
<evidence type="ECO:0000256" key="3">
    <source>
        <dbReference type="ARBA" id="ARBA00022692"/>
    </source>
</evidence>
<evidence type="ECO:0000313" key="7">
    <source>
        <dbReference type="EMBL" id="MEO3712718.1"/>
    </source>
</evidence>
<proteinExistence type="predicted"/>
<reference evidence="7 8" key="1">
    <citation type="submission" date="2024-05" db="EMBL/GenBank/DDBJ databases">
        <title>Roseateles sp. 2.12 16S ribosomal RNA gene Genome sequencing and assembly.</title>
        <authorList>
            <person name="Woo H."/>
        </authorList>
    </citation>
    <scope>NUCLEOTIDE SEQUENCE [LARGE SCALE GENOMIC DNA]</scope>
    <source>
        <strain evidence="7 8">2.12</strain>
    </source>
</reference>
<evidence type="ECO:0000256" key="2">
    <source>
        <dbReference type="ARBA" id="ARBA00022475"/>
    </source>
</evidence>
<feature type="transmembrane region" description="Helical" evidence="6">
    <location>
        <begin position="221"/>
        <end position="247"/>
    </location>
</feature>